<dbReference type="InterPro" id="IPR008638">
    <property type="entry name" value="FhaB/CdiA-like_TPS"/>
</dbReference>
<dbReference type="NCBIfam" id="TIGR01901">
    <property type="entry name" value="adhes_NPXG"/>
    <property type="match status" value="1"/>
</dbReference>
<dbReference type="Pfam" id="PF05860">
    <property type="entry name" value="TPS"/>
    <property type="match status" value="1"/>
</dbReference>
<proteinExistence type="predicted"/>
<dbReference type="InterPro" id="IPR012334">
    <property type="entry name" value="Pectin_lyas_fold"/>
</dbReference>
<dbReference type="SUPFAM" id="SSF51126">
    <property type="entry name" value="Pectin lyase-like"/>
    <property type="match status" value="2"/>
</dbReference>
<keyword evidence="3" id="KW-1185">Reference proteome</keyword>
<dbReference type="AlphaFoldDB" id="A0A139X4X5"/>
<accession>A0A139X4X5</accession>
<dbReference type="Proteomes" id="UP000076925">
    <property type="component" value="Unassembled WGS sequence"/>
</dbReference>
<organism evidence="2 3">
    <name type="scientific">Scytonema hofmannii PCC 7110</name>
    <dbReference type="NCBI Taxonomy" id="128403"/>
    <lineage>
        <taxon>Bacteria</taxon>
        <taxon>Bacillati</taxon>
        <taxon>Cyanobacteriota</taxon>
        <taxon>Cyanophyceae</taxon>
        <taxon>Nostocales</taxon>
        <taxon>Scytonemataceae</taxon>
        <taxon>Scytonema</taxon>
    </lineage>
</organism>
<dbReference type="EMBL" id="ANNX02000032">
    <property type="protein sequence ID" value="KYC39759.1"/>
    <property type="molecule type" value="Genomic_DNA"/>
</dbReference>
<feature type="domain" description="Filamentous haemagglutinin FhaB/tRNA nuclease CdiA-like TPS" evidence="1">
    <location>
        <begin position="47"/>
        <end position="161"/>
    </location>
</feature>
<dbReference type="Gene3D" id="2.160.20.10">
    <property type="entry name" value="Single-stranded right-handed beta-helix, Pectin lyase-like"/>
    <property type="match status" value="1"/>
</dbReference>
<dbReference type="STRING" id="128403.WA1_29840"/>
<gene>
    <name evidence="2" type="ORF">WA1_29840</name>
</gene>
<reference evidence="2 3" key="1">
    <citation type="journal article" date="2013" name="Genome Biol. Evol.">
        <title>Genomes of Stigonematalean cyanobacteria (subsection V) and the evolution of oxygenic photosynthesis from prokaryotes to plastids.</title>
        <authorList>
            <person name="Dagan T."/>
            <person name="Roettger M."/>
            <person name="Stucken K."/>
            <person name="Landan G."/>
            <person name="Koch R."/>
            <person name="Major P."/>
            <person name="Gould S.B."/>
            <person name="Goremykin V.V."/>
            <person name="Rippka R."/>
            <person name="Tandeau de Marsac N."/>
            <person name="Gugger M."/>
            <person name="Lockhart P.J."/>
            <person name="Allen J.F."/>
            <person name="Brune I."/>
            <person name="Maus I."/>
            <person name="Puhler A."/>
            <person name="Martin W.F."/>
        </authorList>
    </citation>
    <scope>NUCLEOTIDE SEQUENCE [LARGE SCALE GENOMIC DNA]</scope>
    <source>
        <strain evidence="2 3">PCC 7110</strain>
    </source>
</reference>
<evidence type="ECO:0000259" key="1">
    <source>
        <dbReference type="SMART" id="SM00912"/>
    </source>
</evidence>
<name>A0A139X4X5_9CYAN</name>
<sequence length="458" mass="47070">MLGRVLRRTSFQRSWSWQLLTSSVFLTGTVAVWDCARAQLATDTTLGNESSIVTPNVVINGLPSDRIDGGAIRGVNLFHSFSEFNVGEGRGVYFSHQPGTENILSQITGNNPSNILGTLGVTGGNANLFLINPNGIIFGTNASLDVKGSFVATTANGIQFDNLGFFSATNPEAPSLLLTINPRALFFNQINQNAVIQNNSIAPAGIDPAGFNALGLRVPDGKSLLLVGGNVTMDGGKLSAYGGRVELGGLAAPGNITLSINGDSQSLRFPENVTRADVLLSDRSAINVEGSGSGNITINARNVELLKESALFAGIGEGLGTPETVAGDITLNATGEIKVAGRSRIANFVFSGAKGNGGNITIDAGSLSLPDNAQLTAVTFGQGNAGNVTVRAKGAVSLVEGDILSTVEAGGVGKSGNIDINAASLSLINSAQLLTFTREASDTQPAGQGDAGNVNVKR</sequence>
<dbReference type="RefSeq" id="WP_026134384.1">
    <property type="nucleotide sequence ID" value="NZ_KQ976354.1"/>
</dbReference>
<evidence type="ECO:0000313" key="2">
    <source>
        <dbReference type="EMBL" id="KYC39759.1"/>
    </source>
</evidence>
<comment type="caution">
    <text evidence="2">The sequence shown here is derived from an EMBL/GenBank/DDBJ whole genome shotgun (WGS) entry which is preliminary data.</text>
</comment>
<evidence type="ECO:0000313" key="3">
    <source>
        <dbReference type="Proteomes" id="UP000076925"/>
    </source>
</evidence>
<dbReference type="SMART" id="SM00912">
    <property type="entry name" value="Haemagg_act"/>
    <property type="match status" value="1"/>
</dbReference>
<dbReference type="InterPro" id="IPR011050">
    <property type="entry name" value="Pectin_lyase_fold/virulence"/>
</dbReference>
<protein>
    <recommendedName>
        <fullName evidence="1">Filamentous haemagglutinin FhaB/tRNA nuclease CdiA-like TPS domain-containing protein</fullName>
    </recommendedName>
</protein>